<keyword evidence="3" id="KW-1185">Reference proteome</keyword>
<accession>A0ABZ2LTF1</accession>
<evidence type="ECO:0000256" key="1">
    <source>
        <dbReference type="SAM" id="MobiDB-lite"/>
    </source>
</evidence>
<protein>
    <submittedName>
        <fullName evidence="2">Uncharacterized protein</fullName>
    </submittedName>
</protein>
<feature type="compositionally biased region" description="Basic and acidic residues" evidence="1">
    <location>
        <begin position="136"/>
        <end position="146"/>
    </location>
</feature>
<sequence>MTSRPDPTSSLDVLRHAPHVVIHTVGFAAARLPEMIAYTELRDRGAAARPEIDALLRTGSPSGRVYAALLLEALDAEEGRKAWASLANDPEVTSIHPGGCLPFFPTTVGAFASAVLESGGAAEALTTGDTPPWARPELESDPAREP</sequence>
<evidence type="ECO:0000313" key="2">
    <source>
        <dbReference type="EMBL" id="WXB14183.1"/>
    </source>
</evidence>
<gene>
    <name evidence="2" type="ORF">LZC94_40940</name>
</gene>
<dbReference type="EMBL" id="CP089984">
    <property type="protein sequence ID" value="WXB14183.1"/>
    <property type="molecule type" value="Genomic_DNA"/>
</dbReference>
<name>A0ABZ2LTF1_9BACT</name>
<evidence type="ECO:0000313" key="3">
    <source>
        <dbReference type="Proteomes" id="UP001370348"/>
    </source>
</evidence>
<organism evidence="2 3">
    <name type="scientific">Pendulispora albinea</name>
    <dbReference type="NCBI Taxonomy" id="2741071"/>
    <lineage>
        <taxon>Bacteria</taxon>
        <taxon>Pseudomonadati</taxon>
        <taxon>Myxococcota</taxon>
        <taxon>Myxococcia</taxon>
        <taxon>Myxococcales</taxon>
        <taxon>Sorangiineae</taxon>
        <taxon>Pendulisporaceae</taxon>
        <taxon>Pendulispora</taxon>
    </lineage>
</organism>
<dbReference type="RefSeq" id="WP_394823801.1">
    <property type="nucleotide sequence ID" value="NZ_CP089984.1"/>
</dbReference>
<dbReference type="Proteomes" id="UP001370348">
    <property type="component" value="Chromosome"/>
</dbReference>
<feature type="region of interest" description="Disordered" evidence="1">
    <location>
        <begin position="122"/>
        <end position="146"/>
    </location>
</feature>
<proteinExistence type="predicted"/>
<reference evidence="2 3" key="1">
    <citation type="submission" date="2021-12" db="EMBL/GenBank/DDBJ databases">
        <title>Discovery of the Pendulisporaceae a myxobacterial family with distinct sporulation behavior and unique specialized metabolism.</title>
        <authorList>
            <person name="Garcia R."/>
            <person name="Popoff A."/>
            <person name="Bader C.D."/>
            <person name="Loehr J."/>
            <person name="Walesch S."/>
            <person name="Walt C."/>
            <person name="Boldt J."/>
            <person name="Bunk B."/>
            <person name="Haeckl F.J.F.P.J."/>
            <person name="Gunesch A.P."/>
            <person name="Birkelbach J."/>
            <person name="Nuebel U."/>
            <person name="Pietschmann T."/>
            <person name="Bach T."/>
            <person name="Mueller R."/>
        </authorList>
    </citation>
    <scope>NUCLEOTIDE SEQUENCE [LARGE SCALE GENOMIC DNA]</scope>
    <source>
        <strain evidence="2 3">MSr11954</strain>
    </source>
</reference>